<dbReference type="AlphaFoldDB" id="A0A0D7AQL7"/>
<dbReference type="GO" id="GO:0007020">
    <property type="term" value="P:microtubule nucleation"/>
    <property type="evidence" value="ECO:0007669"/>
    <property type="project" value="InterPro"/>
</dbReference>
<comment type="subcellular location">
    <subcellularLocation>
        <location evidence="5">Cytoplasm</location>
        <location evidence="5">Cytoskeleton</location>
        <location evidence="5">Microtubule organizing center</location>
    </subcellularLocation>
</comment>
<dbReference type="GO" id="GO:0005816">
    <property type="term" value="C:spindle pole body"/>
    <property type="evidence" value="ECO:0007669"/>
    <property type="project" value="UniProtKB-ARBA"/>
</dbReference>
<keyword evidence="2 5" id="KW-0963">Cytoplasm</keyword>
<reference evidence="8 9" key="1">
    <citation type="journal article" date="2015" name="Fungal Genet. Biol.">
        <title>Evolution of novel wood decay mechanisms in Agaricales revealed by the genome sequences of Fistulina hepatica and Cylindrobasidium torrendii.</title>
        <authorList>
            <person name="Floudas D."/>
            <person name="Held B.W."/>
            <person name="Riley R."/>
            <person name="Nagy L.G."/>
            <person name="Koehler G."/>
            <person name="Ransdell A.S."/>
            <person name="Younus H."/>
            <person name="Chow J."/>
            <person name="Chiniquy J."/>
            <person name="Lipzen A."/>
            <person name="Tritt A."/>
            <person name="Sun H."/>
            <person name="Haridas S."/>
            <person name="LaButti K."/>
            <person name="Ohm R.A."/>
            <person name="Kues U."/>
            <person name="Blanchette R.A."/>
            <person name="Grigoriev I.V."/>
            <person name="Minto R.E."/>
            <person name="Hibbett D.S."/>
        </authorList>
    </citation>
    <scope>NUCLEOTIDE SEQUENCE [LARGE SCALE GENOMIC DNA]</scope>
    <source>
        <strain evidence="8 9">ATCC 64428</strain>
    </source>
</reference>
<dbReference type="Pfam" id="PF17681">
    <property type="entry name" value="GCP_N_terminal"/>
    <property type="match status" value="1"/>
</dbReference>
<comment type="similarity">
    <text evidence="1 5">Belongs to the TUBGCP family.</text>
</comment>
<keyword evidence="9" id="KW-1185">Reference proteome</keyword>
<dbReference type="InterPro" id="IPR040457">
    <property type="entry name" value="GCP_C"/>
</dbReference>
<feature type="domain" description="Gamma tubulin complex component C-terminal" evidence="6">
    <location>
        <begin position="574"/>
        <end position="952"/>
    </location>
</feature>
<dbReference type="OrthoDB" id="775571at2759"/>
<keyword evidence="4 5" id="KW-0206">Cytoskeleton</keyword>
<feature type="domain" description="Gamma tubulin complex component protein N-terminal" evidence="7">
    <location>
        <begin position="184"/>
        <end position="453"/>
    </location>
</feature>
<evidence type="ECO:0000256" key="5">
    <source>
        <dbReference type="RuleBase" id="RU363050"/>
    </source>
</evidence>
<dbReference type="Pfam" id="PF04130">
    <property type="entry name" value="GCP_C_terminal"/>
    <property type="match status" value="1"/>
</dbReference>
<protein>
    <recommendedName>
        <fullName evidence="5">Spindle pole body component</fullName>
    </recommendedName>
</protein>
<dbReference type="GO" id="GO:0000922">
    <property type="term" value="C:spindle pole"/>
    <property type="evidence" value="ECO:0007669"/>
    <property type="project" value="InterPro"/>
</dbReference>
<dbReference type="EMBL" id="KN881628">
    <property type="protein sequence ID" value="KIY53093.1"/>
    <property type="molecule type" value="Genomic_DNA"/>
</dbReference>
<dbReference type="InterPro" id="IPR007259">
    <property type="entry name" value="GCP"/>
</dbReference>
<dbReference type="GO" id="GO:0043015">
    <property type="term" value="F:gamma-tubulin binding"/>
    <property type="evidence" value="ECO:0007669"/>
    <property type="project" value="InterPro"/>
</dbReference>
<dbReference type="PANTHER" id="PTHR19302">
    <property type="entry name" value="GAMMA TUBULIN COMPLEX PROTEIN"/>
    <property type="match status" value="1"/>
</dbReference>
<dbReference type="GO" id="GO:0051011">
    <property type="term" value="F:microtubule minus-end binding"/>
    <property type="evidence" value="ECO:0007669"/>
    <property type="project" value="TreeGrafter"/>
</dbReference>
<proteinExistence type="inferred from homology"/>
<evidence type="ECO:0000259" key="7">
    <source>
        <dbReference type="Pfam" id="PF17681"/>
    </source>
</evidence>
<dbReference type="InterPro" id="IPR042241">
    <property type="entry name" value="GCP_C_sf"/>
</dbReference>
<name>A0A0D7AQL7_9AGAR</name>
<dbReference type="GO" id="GO:0000278">
    <property type="term" value="P:mitotic cell cycle"/>
    <property type="evidence" value="ECO:0007669"/>
    <property type="project" value="TreeGrafter"/>
</dbReference>
<evidence type="ECO:0000256" key="2">
    <source>
        <dbReference type="ARBA" id="ARBA00022490"/>
    </source>
</evidence>
<accession>A0A0D7AQL7</accession>
<evidence type="ECO:0000256" key="1">
    <source>
        <dbReference type="ARBA" id="ARBA00010337"/>
    </source>
</evidence>
<dbReference type="GO" id="GO:0005874">
    <property type="term" value="C:microtubule"/>
    <property type="evidence" value="ECO:0007669"/>
    <property type="project" value="UniProtKB-KW"/>
</dbReference>
<dbReference type="GO" id="GO:0051321">
    <property type="term" value="P:meiotic cell cycle"/>
    <property type="evidence" value="ECO:0007669"/>
    <property type="project" value="TreeGrafter"/>
</dbReference>
<evidence type="ECO:0000259" key="6">
    <source>
        <dbReference type="Pfam" id="PF04130"/>
    </source>
</evidence>
<evidence type="ECO:0000256" key="4">
    <source>
        <dbReference type="ARBA" id="ARBA00023212"/>
    </source>
</evidence>
<evidence type="ECO:0000256" key="3">
    <source>
        <dbReference type="ARBA" id="ARBA00022701"/>
    </source>
</evidence>
<dbReference type="InterPro" id="IPR041470">
    <property type="entry name" value="GCP_N"/>
</dbReference>
<dbReference type="GO" id="GO:0000930">
    <property type="term" value="C:gamma-tubulin complex"/>
    <property type="evidence" value="ECO:0007669"/>
    <property type="project" value="UniProtKB-ARBA"/>
</dbReference>
<dbReference type="Proteomes" id="UP000054144">
    <property type="component" value="Unassembled WGS sequence"/>
</dbReference>
<dbReference type="GO" id="GO:0031122">
    <property type="term" value="P:cytoplasmic microtubule organization"/>
    <property type="evidence" value="ECO:0007669"/>
    <property type="project" value="TreeGrafter"/>
</dbReference>
<organism evidence="8 9">
    <name type="scientific">Fistulina hepatica ATCC 64428</name>
    <dbReference type="NCBI Taxonomy" id="1128425"/>
    <lineage>
        <taxon>Eukaryota</taxon>
        <taxon>Fungi</taxon>
        <taxon>Dikarya</taxon>
        <taxon>Basidiomycota</taxon>
        <taxon>Agaricomycotina</taxon>
        <taxon>Agaricomycetes</taxon>
        <taxon>Agaricomycetidae</taxon>
        <taxon>Agaricales</taxon>
        <taxon>Fistulinaceae</taxon>
        <taxon>Fistulina</taxon>
    </lineage>
</organism>
<gene>
    <name evidence="8" type="ORF">FISHEDRAFT_33969</name>
</gene>
<keyword evidence="3 5" id="KW-0493">Microtubule</keyword>
<dbReference type="PANTHER" id="PTHR19302:SF70">
    <property type="entry name" value="GAMMA-TUBULIN COMPLEX COMPONENT 6"/>
    <property type="match status" value="1"/>
</dbReference>
<dbReference type="GO" id="GO:0051225">
    <property type="term" value="P:spindle assembly"/>
    <property type="evidence" value="ECO:0007669"/>
    <property type="project" value="TreeGrafter"/>
</dbReference>
<evidence type="ECO:0000313" key="9">
    <source>
        <dbReference type="Proteomes" id="UP000054144"/>
    </source>
</evidence>
<dbReference type="Gene3D" id="1.20.120.1900">
    <property type="entry name" value="Gamma-tubulin complex, C-terminal domain"/>
    <property type="match status" value="1"/>
</dbReference>
<evidence type="ECO:0000313" key="8">
    <source>
        <dbReference type="EMBL" id="KIY53093.1"/>
    </source>
</evidence>
<sequence length="959" mass="108045">MPSSLFCISSSISVDFDALDTNSNVAKALSGKSPVPSLEDLAPRFFIPHLLDTPQNPIIDALRLTEQSHISRRIKFSPDLHFDEGTAGKADADSRDNFHTEALSFWQKVLAIMSFILLQAKVFFWDQLRPSHKEPNAPAFLSENDDFVYASARYHVLPPLRNPDIETTYVSQNKILPCLRTLSIGVSSPLFEWNPESETFKSTFKGKRRVFYIDGRDAVLSKCLIRRFAAIGTHMRRLETYISSVSDSSCRLGATVNAFCSSLSSIHSFLRTAIFKLGRPLTEESQHTLSAISVQYQEFEELLNVLLDCVGRAGCRKPSEYDQLEMSPRSLLTRIFDHLNHQIESQAPVLVRSLLSFILTRTSVNYFHQIARAIGFSRDVGAQVVPQMSQQQPIDDDGSDESIVEVKDGERDFPKFFPSHIAEKLSTAEKSLAILRTADPQHSMLVVPSERRLRWFWTEDEVDATITGDYSHSVVANSQQTSAPTYVGLYLPQLSKFDVYDLEPGQTIGMHLPTTSSEDLEAFISTYPMSLPCMTPTLAHLSALVLDPLIRHANALSSALLDVLLTSHTLNCRTHLLLLRSYLLMTAEPFRRRISAALMSDNCSPESLRSGFNNYPMHVLASEEHTLLAVGLAPRLLARGNWPPVDGDLSFLLRTVIIDSFDSIWQSLRPDMITDNEEYMREQVENRFGFAIRDASPKTKWMDPLGAKPRALDFLYMDYKPPDALKVIITQETIGKYQRVFAFILRLMRVENALAAVARLTSRASNSLLPTFSQKQRRLLHFRFISNTLVSALMTHVFDTAIRGNFDVFLKKLDAGIHDRDKGFSDVFALGKAHSVMMDDILSACLLRSGQRAVADLLRQLLTLVLDFANLCGEINAKRIEEYQAVLRLDDLYIYFRSKMMTLTKVLQGFANKDLVAALDFQIQGLGDRSKPVGGVEALTHLLLRLDLGNWWNTRVENS</sequence>